<proteinExistence type="predicted"/>
<evidence type="ECO:0000313" key="2">
    <source>
        <dbReference type="Proteomes" id="UP000054725"/>
    </source>
</evidence>
<sequence>FLSFFPKDLPSPIPENFKWKNEFINLYLEQYGFLPPETRKLIFLIATNDLATIRTLTISIEDLKANSLVLIKTATRL</sequence>
<comment type="caution">
    <text evidence="1">The sequence shown here is derived from an EMBL/GenBank/DDBJ whole genome shotgun (WGS) entry which is preliminary data.</text>
</comment>
<dbReference type="RefSeq" id="WP_238585956.1">
    <property type="nucleotide sequence ID" value="NZ_LNYO01000014.1"/>
</dbReference>
<dbReference type="EMBL" id="LNYO01000014">
    <property type="protein sequence ID" value="KTD35205.1"/>
    <property type="molecule type" value="Genomic_DNA"/>
</dbReference>
<feature type="non-terminal residue" evidence="1">
    <location>
        <position position="1"/>
    </location>
</feature>
<accession>A0A0W0WSD1</accession>
<organism evidence="1 2">
    <name type="scientific">Legionella nautarum</name>
    <dbReference type="NCBI Taxonomy" id="45070"/>
    <lineage>
        <taxon>Bacteria</taxon>
        <taxon>Pseudomonadati</taxon>
        <taxon>Pseudomonadota</taxon>
        <taxon>Gammaproteobacteria</taxon>
        <taxon>Legionellales</taxon>
        <taxon>Legionellaceae</taxon>
        <taxon>Legionella</taxon>
    </lineage>
</organism>
<dbReference type="AlphaFoldDB" id="A0A0W0WSD1"/>
<gene>
    <name evidence="1" type="ORF">Lnau_1831</name>
</gene>
<reference evidence="1 2" key="1">
    <citation type="submission" date="2015-11" db="EMBL/GenBank/DDBJ databases">
        <title>Genomic analysis of 38 Legionella species identifies large and diverse effector repertoires.</title>
        <authorList>
            <person name="Burstein D."/>
            <person name="Amaro F."/>
            <person name="Zusman T."/>
            <person name="Lifshitz Z."/>
            <person name="Cohen O."/>
            <person name="Gilbert J.A."/>
            <person name="Pupko T."/>
            <person name="Shuman H.A."/>
            <person name="Segal G."/>
        </authorList>
    </citation>
    <scope>NUCLEOTIDE SEQUENCE [LARGE SCALE GENOMIC DNA]</scope>
    <source>
        <strain evidence="1 2">ATCC 49506</strain>
    </source>
</reference>
<keyword evidence="2" id="KW-1185">Reference proteome</keyword>
<dbReference type="Proteomes" id="UP000054725">
    <property type="component" value="Unassembled WGS sequence"/>
</dbReference>
<protein>
    <submittedName>
        <fullName evidence="1">Uncharacterized protein</fullName>
    </submittedName>
</protein>
<evidence type="ECO:0000313" key="1">
    <source>
        <dbReference type="EMBL" id="KTD35205.1"/>
    </source>
</evidence>
<name>A0A0W0WSD1_9GAMM</name>
<feature type="non-terminal residue" evidence="1">
    <location>
        <position position="77"/>
    </location>
</feature>